<dbReference type="RefSeq" id="WP_038699288.1">
    <property type="nucleotide sequence ID" value="NZ_CP009286.1"/>
</dbReference>
<keyword evidence="2" id="KW-1185">Reference proteome</keyword>
<gene>
    <name evidence="1" type="ORF">PSTEL_25025</name>
</gene>
<evidence type="ECO:0000313" key="1">
    <source>
        <dbReference type="EMBL" id="AIQ65885.1"/>
    </source>
</evidence>
<organism evidence="1 2">
    <name type="scientific">Paenibacillus stellifer</name>
    <dbReference type="NCBI Taxonomy" id="169760"/>
    <lineage>
        <taxon>Bacteria</taxon>
        <taxon>Bacillati</taxon>
        <taxon>Bacillota</taxon>
        <taxon>Bacilli</taxon>
        <taxon>Bacillales</taxon>
        <taxon>Paenibacillaceae</taxon>
        <taxon>Paenibacillus</taxon>
    </lineage>
</organism>
<dbReference type="KEGG" id="pste:PSTEL_25025"/>
<dbReference type="OrthoDB" id="2604938at2"/>
<proteinExistence type="predicted"/>
<dbReference type="STRING" id="169760.PSTEL_25025"/>
<name>A0A089M0K1_9BACL</name>
<evidence type="ECO:0000313" key="2">
    <source>
        <dbReference type="Proteomes" id="UP000029507"/>
    </source>
</evidence>
<accession>A0A089M0K1</accession>
<dbReference type="InterPro" id="IPR045527">
    <property type="entry name" value="DUF6470"/>
</dbReference>
<dbReference type="EMBL" id="CP009286">
    <property type="protein sequence ID" value="AIQ65885.1"/>
    <property type="molecule type" value="Genomic_DNA"/>
</dbReference>
<dbReference type="AlphaFoldDB" id="A0A089M0K1"/>
<protein>
    <submittedName>
        <fullName evidence="1">Uncharacterized protein</fullName>
    </submittedName>
</protein>
<dbReference type="HOGENOM" id="CLU_1914991_0_0_9"/>
<reference evidence="1 2" key="1">
    <citation type="submission" date="2014-08" db="EMBL/GenBank/DDBJ databases">
        <title>Comparative genomics of the Paenibacillus odorifer group.</title>
        <authorList>
            <person name="den Bakker H.C."/>
            <person name="Tsai Y.-C."/>
            <person name="Martin N."/>
            <person name="Korlach J."/>
            <person name="Wiedmann M."/>
        </authorList>
    </citation>
    <scope>NUCLEOTIDE SEQUENCE [LARGE SCALE GENOMIC DNA]</scope>
    <source>
        <strain evidence="1 2">DSM 14472</strain>
    </source>
</reference>
<sequence>MRSTGIDSSAWGKYIPAELTVRLRPAELTTDWTSVYNDLDLKRPQSLMKDLEQEARSQGLENIAIKAQEGDRMANLAAGEKNVFGAIAHSRYMRSGQKEVTVEALPSQGVYIDFRIYPPEIHVDPKGVLPR</sequence>
<dbReference type="Pfam" id="PF20074">
    <property type="entry name" value="DUF6470"/>
    <property type="match status" value="1"/>
</dbReference>
<dbReference type="Proteomes" id="UP000029507">
    <property type="component" value="Chromosome"/>
</dbReference>